<protein>
    <recommendedName>
        <fullName evidence="4">Chromosome partitioning protein ParA</fullName>
    </recommendedName>
</protein>
<sequence length="429" mass="48240">MSKPQQIEAVMFFAEDGSVGKQMFYTEFETLLDGLVKMPDFADQQVRATYLMINARLQIRSAVFFYLDFDESGAPDSGWNIPLQQMAERAGRGPDLGAGPIRLACRSQCPVSWHQMHLWDPTLAAGNNDLALLRDTVKVNSLGIVLKEEESRTVAPGRLQVASEDQWYAVDSSRDLAEKVAERLSHDYRQKAAQLVKQQRERLAHLNQEHQAELARVAATVAAQRVELQEQMQALHQALRQQEAHNQTLKNQLTEQLAAQQSERDEMAIRLRGAERHARTEREVLREQLDEELRAHVLAAQIAAEEQARHREAQAAQRGAHGVLERLAGQGVVFVVFHPGAGHLTVPLQDVDRYLASPLGYAASKCFVPEPQYRQWLAHYQRPRCDGLHADGQRCDTVLERVEAPGRFVSGESNCCLLHKAAARLRTVS</sequence>
<dbReference type="STRING" id="640205.SAMN05216381_0823"/>
<dbReference type="RefSeq" id="WP_092364906.1">
    <property type="nucleotide sequence ID" value="NZ_FNBM01000001.1"/>
</dbReference>
<evidence type="ECO:0000313" key="2">
    <source>
        <dbReference type="EMBL" id="SDF05214.1"/>
    </source>
</evidence>
<keyword evidence="1" id="KW-0175">Coiled coil</keyword>
<name>A0A1G7HYK2_9GAMM</name>
<dbReference type="AlphaFoldDB" id="A0A1G7HYK2"/>
<accession>A0A1G7HYK2</accession>
<evidence type="ECO:0000256" key="1">
    <source>
        <dbReference type="SAM" id="Coils"/>
    </source>
</evidence>
<evidence type="ECO:0000313" key="3">
    <source>
        <dbReference type="Proteomes" id="UP000243378"/>
    </source>
</evidence>
<dbReference type="OrthoDB" id="6189582at2"/>
<dbReference type="Proteomes" id="UP000243378">
    <property type="component" value="Unassembled WGS sequence"/>
</dbReference>
<reference evidence="2 3" key="1">
    <citation type="submission" date="2016-10" db="EMBL/GenBank/DDBJ databases">
        <authorList>
            <person name="de Groot N.N."/>
        </authorList>
    </citation>
    <scope>NUCLEOTIDE SEQUENCE [LARGE SCALE GENOMIC DNA]</scope>
    <source>
        <strain evidence="2 3">LMG 25475</strain>
    </source>
</reference>
<proteinExistence type="predicted"/>
<gene>
    <name evidence="2" type="ORF">SAMN05216381_0823</name>
</gene>
<feature type="coiled-coil region" evidence="1">
    <location>
        <begin position="181"/>
        <end position="270"/>
    </location>
</feature>
<organism evidence="2 3">
    <name type="scientific">Phytopseudomonas seleniipraecipitans</name>
    <dbReference type="NCBI Taxonomy" id="640205"/>
    <lineage>
        <taxon>Bacteria</taxon>
        <taxon>Pseudomonadati</taxon>
        <taxon>Pseudomonadota</taxon>
        <taxon>Gammaproteobacteria</taxon>
        <taxon>Pseudomonadales</taxon>
        <taxon>Pseudomonadaceae</taxon>
        <taxon>Phytopseudomonas</taxon>
    </lineage>
</organism>
<evidence type="ECO:0008006" key="4">
    <source>
        <dbReference type="Google" id="ProtNLM"/>
    </source>
</evidence>
<dbReference type="EMBL" id="FNBM01000001">
    <property type="protein sequence ID" value="SDF05214.1"/>
    <property type="molecule type" value="Genomic_DNA"/>
</dbReference>